<dbReference type="GO" id="GO:0004417">
    <property type="term" value="F:hydroxyethylthiazole kinase activity"/>
    <property type="evidence" value="ECO:0007669"/>
    <property type="project" value="UniProtKB-UniRule"/>
</dbReference>
<comment type="similarity">
    <text evidence="11">Belongs to the Thz kinase family.</text>
</comment>
<organism evidence="12 13">
    <name type="scientific">Faecalibacterium hattorii</name>
    <dbReference type="NCBI Taxonomy" id="2935520"/>
    <lineage>
        <taxon>Bacteria</taxon>
        <taxon>Bacillati</taxon>
        <taxon>Bacillota</taxon>
        <taxon>Clostridia</taxon>
        <taxon>Eubacteriales</taxon>
        <taxon>Oscillospiraceae</taxon>
        <taxon>Faecalibacterium</taxon>
    </lineage>
</organism>
<name>A0A329ULZ7_9FIRM</name>
<dbReference type="Pfam" id="PF02110">
    <property type="entry name" value="HK"/>
    <property type="match status" value="1"/>
</dbReference>
<evidence type="ECO:0000256" key="8">
    <source>
        <dbReference type="ARBA" id="ARBA00022840"/>
    </source>
</evidence>
<dbReference type="GO" id="GO:0000287">
    <property type="term" value="F:magnesium ion binding"/>
    <property type="evidence" value="ECO:0007669"/>
    <property type="project" value="UniProtKB-UniRule"/>
</dbReference>
<evidence type="ECO:0000256" key="10">
    <source>
        <dbReference type="ARBA" id="ARBA00022977"/>
    </source>
</evidence>
<dbReference type="HAMAP" id="MF_00228">
    <property type="entry name" value="Thz_kinase"/>
    <property type="match status" value="1"/>
</dbReference>
<comment type="function">
    <text evidence="11">Catalyzes the phosphorylation of the hydroxyl group of 4-methyl-5-beta-hydroxyethylthiazole (THZ).</text>
</comment>
<keyword evidence="6 11" id="KW-0547">Nucleotide-binding</keyword>
<dbReference type="PRINTS" id="PR01099">
    <property type="entry name" value="HYETHTZKNASE"/>
</dbReference>
<feature type="binding site" evidence="11">
    <location>
        <position position="44"/>
    </location>
    <ligand>
        <name>substrate</name>
    </ligand>
</feature>
<evidence type="ECO:0000256" key="7">
    <source>
        <dbReference type="ARBA" id="ARBA00022777"/>
    </source>
</evidence>
<keyword evidence="8 11" id="KW-0067">ATP-binding</keyword>
<proteinExistence type="inferred from homology"/>
<dbReference type="Proteomes" id="UP000250429">
    <property type="component" value="Unassembled WGS sequence"/>
</dbReference>
<evidence type="ECO:0000256" key="1">
    <source>
        <dbReference type="ARBA" id="ARBA00001771"/>
    </source>
</evidence>
<dbReference type="CDD" id="cd01170">
    <property type="entry name" value="THZ_kinase"/>
    <property type="match status" value="1"/>
</dbReference>
<keyword evidence="10 11" id="KW-0784">Thiamine biosynthesis</keyword>
<evidence type="ECO:0000256" key="11">
    <source>
        <dbReference type="HAMAP-Rule" id="MF_00228"/>
    </source>
</evidence>
<comment type="cofactor">
    <cofactor evidence="2 11">
        <name>Mg(2+)</name>
        <dbReference type="ChEBI" id="CHEBI:18420"/>
    </cofactor>
</comment>
<accession>A0A329ULZ7</accession>
<dbReference type="GO" id="GO:0009229">
    <property type="term" value="P:thiamine diphosphate biosynthetic process"/>
    <property type="evidence" value="ECO:0007669"/>
    <property type="project" value="UniProtKB-UniRule"/>
</dbReference>
<dbReference type="NCBIfam" id="NF006830">
    <property type="entry name" value="PRK09355.1"/>
    <property type="match status" value="1"/>
</dbReference>
<dbReference type="SUPFAM" id="SSF53613">
    <property type="entry name" value="Ribokinase-like"/>
    <property type="match status" value="1"/>
</dbReference>
<evidence type="ECO:0000256" key="5">
    <source>
        <dbReference type="ARBA" id="ARBA00022723"/>
    </source>
</evidence>
<dbReference type="PIRSF" id="PIRSF000513">
    <property type="entry name" value="Thz_kinase"/>
    <property type="match status" value="1"/>
</dbReference>
<reference evidence="12 13" key="1">
    <citation type="submission" date="2018-02" db="EMBL/GenBank/DDBJ databases">
        <title>Complete genome sequencing of Faecalibacterium prausnitzii strains isolated from the human gut.</title>
        <authorList>
            <person name="Fitzgerald B.C."/>
            <person name="Shkoporov A.N."/>
            <person name="Ross P.R."/>
            <person name="Hill C."/>
        </authorList>
    </citation>
    <scope>NUCLEOTIDE SEQUENCE [LARGE SCALE GENOMIC DNA]</scope>
    <source>
        <strain evidence="12 13">APC922/41-1</strain>
    </source>
</reference>
<comment type="catalytic activity">
    <reaction evidence="1 11">
        <text>5-(2-hydroxyethyl)-4-methylthiazole + ATP = 4-methyl-5-(2-phosphooxyethyl)-thiazole + ADP + H(+)</text>
        <dbReference type="Rhea" id="RHEA:24212"/>
        <dbReference type="ChEBI" id="CHEBI:15378"/>
        <dbReference type="ChEBI" id="CHEBI:17957"/>
        <dbReference type="ChEBI" id="CHEBI:30616"/>
        <dbReference type="ChEBI" id="CHEBI:58296"/>
        <dbReference type="ChEBI" id="CHEBI:456216"/>
        <dbReference type="EC" id="2.7.1.50"/>
    </reaction>
</comment>
<feature type="binding site" evidence="11">
    <location>
        <position position="120"/>
    </location>
    <ligand>
        <name>ATP</name>
        <dbReference type="ChEBI" id="CHEBI:30616"/>
    </ligand>
</feature>
<dbReference type="GO" id="GO:0005524">
    <property type="term" value="F:ATP binding"/>
    <property type="evidence" value="ECO:0007669"/>
    <property type="project" value="UniProtKB-UniRule"/>
</dbReference>
<dbReference type="EC" id="2.7.1.50" evidence="11"/>
<dbReference type="UniPathway" id="UPA00060">
    <property type="reaction ID" value="UER00139"/>
</dbReference>
<dbReference type="Gene3D" id="3.40.1190.20">
    <property type="match status" value="1"/>
</dbReference>
<dbReference type="InterPro" id="IPR029056">
    <property type="entry name" value="Ribokinase-like"/>
</dbReference>
<protein>
    <recommendedName>
        <fullName evidence="11">Hydroxyethylthiazole kinase</fullName>
        <ecNumber evidence="11">2.7.1.50</ecNumber>
    </recommendedName>
    <alternativeName>
        <fullName evidence="11">4-methyl-5-beta-hydroxyethylthiazole kinase</fullName>
        <shortName evidence="11">TH kinase</shortName>
        <shortName evidence="11">Thz kinase</shortName>
    </alternativeName>
</protein>
<keyword evidence="7 11" id="KW-0418">Kinase</keyword>
<evidence type="ECO:0000256" key="4">
    <source>
        <dbReference type="ARBA" id="ARBA00022679"/>
    </source>
</evidence>
<gene>
    <name evidence="11" type="primary">thiM</name>
    <name evidence="12" type="ORF">C4N23_06800</name>
</gene>
<comment type="caution">
    <text evidence="12">The sequence shown here is derived from an EMBL/GenBank/DDBJ whole genome shotgun (WGS) entry which is preliminary data.</text>
</comment>
<evidence type="ECO:0000256" key="6">
    <source>
        <dbReference type="ARBA" id="ARBA00022741"/>
    </source>
</evidence>
<evidence type="ECO:0000256" key="3">
    <source>
        <dbReference type="ARBA" id="ARBA00004868"/>
    </source>
</evidence>
<dbReference type="AlphaFoldDB" id="A0A329ULZ7"/>
<keyword evidence="9 11" id="KW-0460">Magnesium</keyword>
<feature type="binding site" evidence="11">
    <location>
        <position position="195"/>
    </location>
    <ligand>
        <name>substrate</name>
    </ligand>
</feature>
<comment type="pathway">
    <text evidence="3 11">Cofactor biosynthesis; thiamine diphosphate biosynthesis; 4-methyl-5-(2-phosphoethyl)-thiazole from 5-(2-hydroxyethyl)-4-methylthiazole: step 1/1.</text>
</comment>
<sequence length="272" mass="28011">MEAAFGKRLDRVRQASPLVHCISNLVTANDCANIVLAAGASPIMADAPEEVREITALSRALCLSLGTPNPRKADAMFLAGSKAAELGLPVVFDPVGVGASAYRQKIAQKLLQDVPLTVLRCNASELQTLSGQSLVSRGVDAGKAPELETLLPLAGRFAAAHHCIVAVTGAEDIVTDGTTAYGIRSGTPLLRQVTGTGCMLSVLTAAFVGANPEAPLEAAAAAVCMMGLCGERAAASLTGGEGTGTLRIRLMDAVSNMTGEELDQGANYELYC</sequence>
<dbReference type="EMBL" id="PRLC01000008">
    <property type="protein sequence ID" value="RAW61930.1"/>
    <property type="molecule type" value="Genomic_DNA"/>
</dbReference>
<evidence type="ECO:0000313" key="13">
    <source>
        <dbReference type="Proteomes" id="UP000250429"/>
    </source>
</evidence>
<evidence type="ECO:0000256" key="9">
    <source>
        <dbReference type="ARBA" id="ARBA00022842"/>
    </source>
</evidence>
<dbReference type="GO" id="GO:0009228">
    <property type="term" value="P:thiamine biosynthetic process"/>
    <property type="evidence" value="ECO:0007669"/>
    <property type="project" value="UniProtKB-KW"/>
</dbReference>
<evidence type="ECO:0000313" key="12">
    <source>
        <dbReference type="EMBL" id="RAW61930.1"/>
    </source>
</evidence>
<keyword evidence="5 11" id="KW-0479">Metal-binding</keyword>
<evidence type="ECO:0000256" key="2">
    <source>
        <dbReference type="ARBA" id="ARBA00001946"/>
    </source>
</evidence>
<feature type="binding site" evidence="11">
    <location>
        <position position="168"/>
    </location>
    <ligand>
        <name>ATP</name>
        <dbReference type="ChEBI" id="CHEBI:30616"/>
    </ligand>
</feature>
<keyword evidence="4 11" id="KW-0808">Transferase</keyword>
<dbReference type="RefSeq" id="WP_112144989.1">
    <property type="nucleotide sequence ID" value="NZ_PRLC01000008.1"/>
</dbReference>
<dbReference type="InterPro" id="IPR000417">
    <property type="entry name" value="Hyethyz_kinase"/>
</dbReference>
<keyword evidence="13" id="KW-1185">Reference proteome</keyword>